<feature type="region of interest" description="Disordered" evidence="1">
    <location>
        <begin position="156"/>
        <end position="229"/>
    </location>
</feature>
<feature type="compositionally biased region" description="Low complexity" evidence="1">
    <location>
        <begin position="71"/>
        <end position="91"/>
    </location>
</feature>
<evidence type="ECO:0000256" key="1">
    <source>
        <dbReference type="SAM" id="MobiDB-lite"/>
    </source>
</evidence>
<evidence type="ECO:0000313" key="2">
    <source>
        <dbReference type="EMBL" id="CAA9524558.1"/>
    </source>
</evidence>
<gene>
    <name evidence="2" type="ORF">AVDCRST_MAG30-3266</name>
</gene>
<dbReference type="AlphaFoldDB" id="A0A6J4TK50"/>
<feature type="compositionally biased region" description="Basic and acidic residues" evidence="1">
    <location>
        <begin position="1"/>
        <end position="29"/>
    </location>
</feature>
<organism evidence="2">
    <name type="scientific">uncultured Solirubrobacteraceae bacterium</name>
    <dbReference type="NCBI Taxonomy" id="1162706"/>
    <lineage>
        <taxon>Bacteria</taxon>
        <taxon>Bacillati</taxon>
        <taxon>Actinomycetota</taxon>
        <taxon>Thermoleophilia</taxon>
        <taxon>Solirubrobacterales</taxon>
        <taxon>Solirubrobacteraceae</taxon>
        <taxon>environmental samples</taxon>
    </lineage>
</organism>
<feature type="compositionally biased region" description="Basic and acidic residues" evidence="1">
    <location>
        <begin position="114"/>
        <end position="125"/>
    </location>
</feature>
<dbReference type="EMBL" id="CADCVS010000423">
    <property type="protein sequence ID" value="CAA9524558.1"/>
    <property type="molecule type" value="Genomic_DNA"/>
</dbReference>
<proteinExistence type="predicted"/>
<protein>
    <submittedName>
        <fullName evidence="2">Uncharacterized protein</fullName>
    </submittedName>
</protein>
<feature type="region of interest" description="Disordered" evidence="1">
    <location>
        <begin position="1"/>
        <end position="138"/>
    </location>
</feature>
<accession>A0A6J4TK50</accession>
<sequence length="229" mass="25344">APPGDRPDRPRPPRGVRGDGRGGGARERSVPASEEGIGRAPHAERDRLLPHDLRQARRRHRPDRGVPEVAGRPVPARGRQQRVRGAQRAAARGGGGPLRGAGDRVRRSQRREHHHDELRPADRGTGEGPAARLGRRHGRPCRRVAGEHLGRPRLDRLQLQPGDRPGRRHAARAGGLQRGPLLRRARRRAARLRRRGRVHAPPHVRALHLLGDSRRHPAVRAPRGAGRPV</sequence>
<feature type="compositionally biased region" description="Basic and acidic residues" evidence="1">
    <location>
        <begin position="41"/>
        <end position="55"/>
    </location>
</feature>
<feature type="non-terminal residue" evidence="2">
    <location>
        <position position="1"/>
    </location>
</feature>
<name>A0A6J4TK50_9ACTN</name>
<feature type="compositionally biased region" description="Basic residues" evidence="1">
    <location>
        <begin position="181"/>
        <end position="206"/>
    </location>
</feature>
<feature type="non-terminal residue" evidence="2">
    <location>
        <position position="229"/>
    </location>
</feature>
<reference evidence="2" key="1">
    <citation type="submission" date="2020-02" db="EMBL/GenBank/DDBJ databases">
        <authorList>
            <person name="Meier V. D."/>
        </authorList>
    </citation>
    <scope>NUCLEOTIDE SEQUENCE</scope>
    <source>
        <strain evidence="2">AVDCRST_MAG30</strain>
    </source>
</reference>